<evidence type="ECO:0000256" key="7">
    <source>
        <dbReference type="RuleBase" id="RU363032"/>
    </source>
</evidence>
<gene>
    <name evidence="9" type="ORF">PAP_00165</name>
</gene>
<dbReference type="SUPFAM" id="SSF161098">
    <property type="entry name" value="MetI-like"/>
    <property type="match status" value="1"/>
</dbReference>
<dbReference type="CDD" id="cd06261">
    <property type="entry name" value="TM_PBP2"/>
    <property type="match status" value="1"/>
</dbReference>
<dbReference type="Pfam" id="PF00528">
    <property type="entry name" value="BPD_transp_1"/>
    <property type="match status" value="1"/>
</dbReference>
<evidence type="ECO:0000259" key="8">
    <source>
        <dbReference type="PROSITE" id="PS50928"/>
    </source>
</evidence>
<feature type="transmembrane region" description="Helical" evidence="7">
    <location>
        <begin position="255"/>
        <end position="276"/>
    </location>
</feature>
<dbReference type="GO" id="GO:0071916">
    <property type="term" value="F:dipeptide transmembrane transporter activity"/>
    <property type="evidence" value="ECO:0007669"/>
    <property type="project" value="TreeGrafter"/>
</dbReference>
<evidence type="ECO:0000256" key="1">
    <source>
        <dbReference type="ARBA" id="ARBA00004651"/>
    </source>
</evidence>
<keyword evidence="4 7" id="KW-0812">Transmembrane</keyword>
<reference evidence="10" key="1">
    <citation type="submission" date="2013-06" db="EMBL/GenBank/DDBJ databases">
        <title>Complete Genome Sequence of Hyperthermophilic Palaeococcus pacificus DY20341T, Isolated from a Deep-Sea Hydrothermal Sediments.</title>
        <authorList>
            <person name="Zeng X."/>
            <person name="Shao Z."/>
        </authorList>
    </citation>
    <scope>NUCLEOTIDE SEQUENCE [LARGE SCALE GENOMIC DNA]</scope>
    <source>
        <strain evidence="10">DY20341</strain>
    </source>
</reference>
<feature type="transmembrane region" description="Helical" evidence="7">
    <location>
        <begin position="202"/>
        <end position="221"/>
    </location>
</feature>
<dbReference type="InterPro" id="IPR000515">
    <property type="entry name" value="MetI-like"/>
</dbReference>
<feature type="transmembrane region" description="Helical" evidence="7">
    <location>
        <begin position="104"/>
        <end position="125"/>
    </location>
</feature>
<feature type="transmembrane region" description="Helical" evidence="7">
    <location>
        <begin position="12"/>
        <end position="33"/>
    </location>
</feature>
<dbReference type="InterPro" id="IPR045621">
    <property type="entry name" value="BPD_transp_1_N"/>
</dbReference>
<name>A0A075LP53_9EURY</name>
<dbReference type="Proteomes" id="UP000027981">
    <property type="component" value="Chromosome"/>
</dbReference>
<keyword evidence="2 7" id="KW-0813">Transport</keyword>
<dbReference type="PANTHER" id="PTHR43163:SF6">
    <property type="entry name" value="DIPEPTIDE TRANSPORT SYSTEM PERMEASE PROTEIN DPPB-RELATED"/>
    <property type="match status" value="1"/>
</dbReference>
<comment type="similarity">
    <text evidence="7">Belongs to the binding-protein-dependent transport system permease family.</text>
</comment>
<proteinExistence type="inferred from homology"/>
<keyword evidence="6 7" id="KW-0472">Membrane</keyword>
<evidence type="ECO:0000313" key="10">
    <source>
        <dbReference type="Proteomes" id="UP000027981"/>
    </source>
</evidence>
<dbReference type="Pfam" id="PF19300">
    <property type="entry name" value="BPD_transp_1_N"/>
    <property type="match status" value="1"/>
</dbReference>
<evidence type="ECO:0000256" key="6">
    <source>
        <dbReference type="ARBA" id="ARBA00023136"/>
    </source>
</evidence>
<dbReference type="PROSITE" id="PS50928">
    <property type="entry name" value="ABC_TM1"/>
    <property type="match status" value="1"/>
</dbReference>
<keyword evidence="10" id="KW-1185">Reference proteome</keyword>
<feature type="domain" description="ABC transmembrane type-1" evidence="8">
    <location>
        <begin position="98"/>
        <end position="320"/>
    </location>
</feature>
<keyword evidence="3" id="KW-1003">Cell membrane</keyword>
<feature type="transmembrane region" description="Helical" evidence="7">
    <location>
        <begin position="301"/>
        <end position="327"/>
    </location>
</feature>
<accession>A0A075LP53</accession>
<comment type="subcellular location">
    <subcellularLocation>
        <location evidence="1 7">Cell membrane</location>
        <topology evidence="1 7">Multi-pass membrane protein</topology>
    </subcellularLocation>
</comment>
<dbReference type="HOGENOM" id="CLU_036879_0_1_2"/>
<evidence type="ECO:0000256" key="5">
    <source>
        <dbReference type="ARBA" id="ARBA00022989"/>
    </source>
</evidence>
<dbReference type="AlphaFoldDB" id="A0A075LP53"/>
<feature type="transmembrane region" description="Helical" evidence="7">
    <location>
        <begin position="137"/>
        <end position="160"/>
    </location>
</feature>
<keyword evidence="5 7" id="KW-1133">Transmembrane helix</keyword>
<protein>
    <submittedName>
        <fullName evidence="9">Peptide ABC transporter permease</fullName>
    </submittedName>
</protein>
<dbReference type="GeneID" id="24841167"/>
<dbReference type="RefSeq" id="WP_048163936.1">
    <property type="nucleotide sequence ID" value="NZ_CP006019.1"/>
</dbReference>
<reference evidence="9 10" key="2">
    <citation type="journal article" date="2015" name="Genome Announc.">
        <title>Complete Genome Sequence of Hyperthermophilic Piezophilic Archaeon Palaeococcus pacificus DY20341T, Isolated from Deep-Sea Hydrothermal Sediments.</title>
        <authorList>
            <person name="Zeng X."/>
            <person name="Jebbar M."/>
            <person name="Shao Z."/>
        </authorList>
    </citation>
    <scope>NUCLEOTIDE SEQUENCE [LARGE SCALE GENOMIC DNA]</scope>
    <source>
        <strain evidence="9 10">DY20341</strain>
    </source>
</reference>
<dbReference type="Gene3D" id="1.10.3720.10">
    <property type="entry name" value="MetI-like"/>
    <property type="match status" value="1"/>
</dbReference>
<dbReference type="STRING" id="1343739.PAP_00165"/>
<dbReference type="OrthoDB" id="44105at2157"/>
<dbReference type="EMBL" id="CP006019">
    <property type="protein sequence ID" value="AIF68480.1"/>
    <property type="molecule type" value="Genomic_DNA"/>
</dbReference>
<evidence type="ECO:0000256" key="4">
    <source>
        <dbReference type="ARBA" id="ARBA00022692"/>
    </source>
</evidence>
<dbReference type="InterPro" id="IPR035906">
    <property type="entry name" value="MetI-like_sf"/>
</dbReference>
<dbReference type="PANTHER" id="PTHR43163">
    <property type="entry name" value="DIPEPTIDE TRANSPORT SYSTEM PERMEASE PROTEIN DPPB-RELATED"/>
    <property type="match status" value="1"/>
</dbReference>
<evidence type="ECO:0000313" key="9">
    <source>
        <dbReference type="EMBL" id="AIF68480.1"/>
    </source>
</evidence>
<evidence type="ECO:0000256" key="3">
    <source>
        <dbReference type="ARBA" id="ARBA00022475"/>
    </source>
</evidence>
<dbReference type="GO" id="GO:0005886">
    <property type="term" value="C:plasma membrane"/>
    <property type="evidence" value="ECO:0007669"/>
    <property type="project" value="UniProtKB-SubCell"/>
</dbReference>
<dbReference type="eggNOG" id="arCOG00751">
    <property type="taxonomic scope" value="Archaea"/>
</dbReference>
<evidence type="ECO:0000256" key="2">
    <source>
        <dbReference type="ARBA" id="ARBA00022448"/>
    </source>
</evidence>
<organism evidence="9 10">
    <name type="scientific">Palaeococcus pacificus DY20341</name>
    <dbReference type="NCBI Taxonomy" id="1343739"/>
    <lineage>
        <taxon>Archaea</taxon>
        <taxon>Methanobacteriati</taxon>
        <taxon>Methanobacteriota</taxon>
        <taxon>Thermococci</taxon>
        <taxon>Thermococcales</taxon>
        <taxon>Thermococcaceae</taxon>
        <taxon>Palaeococcus</taxon>
    </lineage>
</organism>
<dbReference type="KEGG" id="ppac:PAP_00165"/>
<sequence length="333" mass="37125">MAELKKFLIRRILTFLPTLIGVTLIVFVIAYVIPADPARAWAGGEKASPEAIERIKEQYHLNDPWYDQYWFLVSGLAKNEIIDPRTSNPVMDDVGRRFPITFELALVAFFFVLIIGIPLGILSALKRNTWIDTVVRIFALLGVSTPVFWLGYILIFIFFVKFRVINLAGVPPAPSTQITHIPLIDALLTGEFTLFKQHIGRFWLPGFVLGFLGSGVVARFVRNSFLEALSSDYIGFLKAKGVPKLRVYRHALKNALVPIITVLGLQFGGLLAGAPITETVFGIPGMGRYAIQAIQNLDFPAVIAVTFIFALVYVTANLIVDILYAVIDPRVRY</sequence>